<dbReference type="InterPro" id="IPR036772">
    <property type="entry name" value="SRCR-like_dom_sf"/>
</dbReference>
<evidence type="ECO:0000256" key="2">
    <source>
        <dbReference type="PROSITE-ProRule" id="PRU00196"/>
    </source>
</evidence>
<dbReference type="EMBL" id="MRZV01000397">
    <property type="protein sequence ID" value="PIK50948.1"/>
    <property type="molecule type" value="Genomic_DNA"/>
</dbReference>
<sequence>MHFDVRLRRIFHPRGGIVEVNFQIAKDTWKPVCAPPGSEGKHFADLVCSHLGFGGVSKMPERAPQNATYIYKRPISMSCTANGLLENCTSKLHFGNCEKLAYIECDYEPMKCIDRCGKPSNSYACGCDAYCVTVGDCCHDFTEICPQEHDVSVRRLTSTEKEAYQMYEICFQVFNEKTPRPTITQPTKYRMVANCPSTWTNHKVVSECEANVTFSNFLSIFPVHNEVGILFKNSYCALCHGTAVEDMLPWILESDGSKRWVAPPRNIWGSQFNVCNEGFNFFKSCPPGTNKTISEKCDSYLKPQISYDGVIKNEHCGFCNGQIIAGAHTIKQPVTFDVIFGLKSWSALTASCGSSSHIDVSGLFQNACPLLNDLIQLRRTNRKQQTRVPNNASGISCQKLSRYRKYFII</sequence>
<dbReference type="Proteomes" id="UP000230750">
    <property type="component" value="Unassembled WGS sequence"/>
</dbReference>
<dbReference type="Pfam" id="PF01033">
    <property type="entry name" value="Somatomedin_B"/>
    <property type="match status" value="1"/>
</dbReference>
<accession>A0A2G8KSH4</accession>
<proteinExistence type="predicted"/>
<dbReference type="PANTHER" id="PTHR45902:SF1">
    <property type="entry name" value="LATROPHILIN RECEPTOR-LIKE PROTEIN A"/>
    <property type="match status" value="1"/>
</dbReference>
<evidence type="ECO:0000256" key="1">
    <source>
        <dbReference type="ARBA" id="ARBA00023157"/>
    </source>
</evidence>
<evidence type="ECO:0000259" key="4">
    <source>
        <dbReference type="PROSITE" id="PS50958"/>
    </source>
</evidence>
<dbReference type="InterPro" id="IPR001190">
    <property type="entry name" value="SRCR"/>
</dbReference>
<dbReference type="InterPro" id="IPR053231">
    <property type="entry name" value="GPCR_LN-TM7"/>
</dbReference>
<evidence type="ECO:0000313" key="6">
    <source>
        <dbReference type="Proteomes" id="UP000230750"/>
    </source>
</evidence>
<organism evidence="5 6">
    <name type="scientific">Stichopus japonicus</name>
    <name type="common">Sea cucumber</name>
    <dbReference type="NCBI Taxonomy" id="307972"/>
    <lineage>
        <taxon>Eukaryota</taxon>
        <taxon>Metazoa</taxon>
        <taxon>Echinodermata</taxon>
        <taxon>Eleutherozoa</taxon>
        <taxon>Echinozoa</taxon>
        <taxon>Holothuroidea</taxon>
        <taxon>Aspidochirotacea</taxon>
        <taxon>Aspidochirotida</taxon>
        <taxon>Stichopodidae</taxon>
        <taxon>Apostichopus</taxon>
    </lineage>
</organism>
<gene>
    <name evidence="5" type="ORF">BSL78_12165</name>
</gene>
<dbReference type="SMART" id="SM00202">
    <property type="entry name" value="SR"/>
    <property type="match status" value="1"/>
</dbReference>
<dbReference type="AlphaFoldDB" id="A0A2G8KSH4"/>
<dbReference type="PANTHER" id="PTHR45902">
    <property type="entry name" value="LATROPHILIN RECEPTOR-LIKE PROTEIN A"/>
    <property type="match status" value="1"/>
</dbReference>
<protein>
    <recommendedName>
        <fullName evidence="7">SRCR domain-containing protein</fullName>
    </recommendedName>
</protein>
<evidence type="ECO:0008006" key="7">
    <source>
        <dbReference type="Google" id="ProtNLM"/>
    </source>
</evidence>
<name>A0A2G8KSH4_STIJA</name>
<dbReference type="PROSITE" id="PS50287">
    <property type="entry name" value="SRCR_2"/>
    <property type="match status" value="1"/>
</dbReference>
<dbReference type="InterPro" id="IPR036024">
    <property type="entry name" value="Somatomedin_B-like_dom_sf"/>
</dbReference>
<feature type="domain" description="SMB" evidence="4">
    <location>
        <begin position="108"/>
        <end position="150"/>
    </location>
</feature>
<dbReference type="Gene3D" id="3.10.250.10">
    <property type="entry name" value="SRCR-like domain"/>
    <property type="match status" value="1"/>
</dbReference>
<comment type="caution">
    <text evidence="5">The sequence shown here is derived from an EMBL/GenBank/DDBJ whole genome shotgun (WGS) entry which is preliminary data.</text>
</comment>
<evidence type="ECO:0000259" key="3">
    <source>
        <dbReference type="PROSITE" id="PS50287"/>
    </source>
</evidence>
<keyword evidence="6" id="KW-1185">Reference proteome</keyword>
<dbReference type="Gene3D" id="4.10.410.20">
    <property type="match status" value="1"/>
</dbReference>
<feature type="disulfide bond" evidence="2">
    <location>
        <begin position="33"/>
        <end position="97"/>
    </location>
</feature>
<dbReference type="OrthoDB" id="98591at2759"/>
<feature type="domain" description="SRCR" evidence="3">
    <location>
        <begin position="5"/>
        <end position="106"/>
    </location>
</feature>
<dbReference type="SUPFAM" id="SSF90188">
    <property type="entry name" value="Somatomedin B domain"/>
    <property type="match status" value="1"/>
</dbReference>
<dbReference type="InterPro" id="IPR001212">
    <property type="entry name" value="Somatomedin_B_dom"/>
</dbReference>
<evidence type="ECO:0000313" key="5">
    <source>
        <dbReference type="EMBL" id="PIK50948.1"/>
    </source>
</evidence>
<dbReference type="SUPFAM" id="SSF56487">
    <property type="entry name" value="SRCR-like"/>
    <property type="match status" value="1"/>
</dbReference>
<dbReference type="GO" id="GO:0016020">
    <property type="term" value="C:membrane"/>
    <property type="evidence" value="ECO:0007669"/>
    <property type="project" value="InterPro"/>
</dbReference>
<reference evidence="5 6" key="1">
    <citation type="journal article" date="2017" name="PLoS Biol.">
        <title>The sea cucumber genome provides insights into morphological evolution and visceral regeneration.</title>
        <authorList>
            <person name="Zhang X."/>
            <person name="Sun L."/>
            <person name="Yuan J."/>
            <person name="Sun Y."/>
            <person name="Gao Y."/>
            <person name="Zhang L."/>
            <person name="Li S."/>
            <person name="Dai H."/>
            <person name="Hamel J.F."/>
            <person name="Liu C."/>
            <person name="Yu Y."/>
            <person name="Liu S."/>
            <person name="Lin W."/>
            <person name="Guo K."/>
            <person name="Jin S."/>
            <person name="Xu P."/>
            <person name="Storey K.B."/>
            <person name="Huan P."/>
            <person name="Zhang T."/>
            <person name="Zhou Y."/>
            <person name="Zhang J."/>
            <person name="Lin C."/>
            <person name="Li X."/>
            <person name="Xing L."/>
            <person name="Huo D."/>
            <person name="Sun M."/>
            <person name="Wang L."/>
            <person name="Mercier A."/>
            <person name="Li F."/>
            <person name="Yang H."/>
            <person name="Xiang J."/>
        </authorList>
    </citation>
    <scope>NUCLEOTIDE SEQUENCE [LARGE SCALE GENOMIC DNA]</scope>
    <source>
        <strain evidence="5">Shaxun</strain>
        <tissue evidence="5">Muscle</tissue>
    </source>
</reference>
<comment type="caution">
    <text evidence="2">Lacks conserved residue(s) required for the propagation of feature annotation.</text>
</comment>
<dbReference type="PROSITE" id="PS50958">
    <property type="entry name" value="SMB_2"/>
    <property type="match status" value="1"/>
</dbReference>
<dbReference type="PROSITE" id="PS00524">
    <property type="entry name" value="SMB_1"/>
    <property type="match status" value="1"/>
</dbReference>
<dbReference type="SMART" id="SM00201">
    <property type="entry name" value="SO"/>
    <property type="match status" value="1"/>
</dbReference>
<keyword evidence="1 2" id="KW-1015">Disulfide bond</keyword>